<comment type="catalytic activity">
    <reaction evidence="8 9">
        <text>N(6)-[(R)-dihydrolipoyl]-L-lysyl-[protein] + acetyl-CoA = N(6)-[(R)-S(8)-acetyldihydrolipoyl]-L-lysyl-[protein] + CoA</text>
        <dbReference type="Rhea" id="RHEA:17017"/>
        <dbReference type="Rhea" id="RHEA-COMP:10475"/>
        <dbReference type="Rhea" id="RHEA-COMP:10478"/>
        <dbReference type="ChEBI" id="CHEBI:57287"/>
        <dbReference type="ChEBI" id="CHEBI:57288"/>
        <dbReference type="ChEBI" id="CHEBI:83100"/>
        <dbReference type="ChEBI" id="CHEBI:83111"/>
        <dbReference type="EC" id="2.3.1.12"/>
    </reaction>
</comment>
<evidence type="ECO:0000256" key="2">
    <source>
        <dbReference type="ARBA" id="ARBA00011484"/>
    </source>
</evidence>
<dbReference type="RefSeq" id="WP_262564785.1">
    <property type="nucleotide sequence ID" value="NZ_JAPFCC010000001.1"/>
</dbReference>
<dbReference type="InterPro" id="IPR003016">
    <property type="entry name" value="2-oxoA_DH_lipoyl-BS"/>
</dbReference>
<dbReference type="InterPro" id="IPR000089">
    <property type="entry name" value="Biotin_lipoyl"/>
</dbReference>
<organism evidence="13 14">
    <name type="scientific">Endozoicomonas gorgoniicola</name>
    <dbReference type="NCBI Taxonomy" id="1234144"/>
    <lineage>
        <taxon>Bacteria</taxon>
        <taxon>Pseudomonadati</taxon>
        <taxon>Pseudomonadota</taxon>
        <taxon>Gammaproteobacteria</taxon>
        <taxon>Oceanospirillales</taxon>
        <taxon>Endozoicomonadaceae</taxon>
        <taxon>Endozoicomonas</taxon>
    </lineage>
</organism>
<keyword evidence="6 9" id="KW-0012">Acyltransferase</keyword>
<keyword evidence="3 9" id="KW-0808">Transferase</keyword>
<dbReference type="EMBL" id="JAPFCC010000001">
    <property type="protein sequence ID" value="MCW7555020.1"/>
    <property type="molecule type" value="Genomic_DNA"/>
</dbReference>
<dbReference type="Gene3D" id="3.30.559.10">
    <property type="entry name" value="Chloramphenicol acetyltransferase-like domain"/>
    <property type="match status" value="1"/>
</dbReference>
<keyword evidence="13" id="KW-0614">Plasmid</keyword>
<comment type="function">
    <text evidence="7">The pyruvate dehydrogenase complex catalyzes the overall conversion of pyruvate to acetyl-CoA and CO(2). It contains multiple copies of three enzymatic components: pyruvate dehydrogenase (E1), dihydrolipoamide acetyltransferase (E2) and lipoamide dehydrogenase (E3).</text>
</comment>
<keyword evidence="14" id="KW-1185">Reference proteome</keyword>
<name>A0ABT3N068_9GAMM</name>
<dbReference type="InterPro" id="IPR036625">
    <property type="entry name" value="E3-bd_dom_sf"/>
</dbReference>
<feature type="compositionally biased region" description="Low complexity" evidence="10">
    <location>
        <begin position="227"/>
        <end position="241"/>
    </location>
</feature>
<dbReference type="CDD" id="cd06849">
    <property type="entry name" value="lipoyl_domain"/>
    <property type="match status" value="2"/>
</dbReference>
<comment type="caution">
    <text evidence="13">The sequence shown here is derived from an EMBL/GenBank/DDBJ whole genome shotgun (WGS) entry which is preliminary data.</text>
</comment>
<comment type="cofactor">
    <cofactor evidence="9">
        <name>(R)-lipoate</name>
        <dbReference type="ChEBI" id="CHEBI:83088"/>
    </cofactor>
    <text evidence="9">Binds 2 lipoyl cofactors covalently.</text>
</comment>
<dbReference type="SUPFAM" id="SSF51230">
    <property type="entry name" value="Single hybrid motif"/>
    <property type="match status" value="2"/>
</dbReference>
<reference evidence="13 14" key="1">
    <citation type="submission" date="2022-10" db="EMBL/GenBank/DDBJ databases">
        <title>High-quality genome sequences of two octocoral-associated bacteria, Endozoicomonas euniceicola EF212 and Endozoicomonas gorgoniicola PS125.</title>
        <authorList>
            <person name="Chiou Y.-J."/>
            <person name="Chen Y.-H."/>
        </authorList>
    </citation>
    <scope>NUCLEOTIDE SEQUENCE [LARGE SCALE GENOMIC DNA]</scope>
    <source>
        <strain evidence="13 14">PS125</strain>
    </source>
</reference>
<dbReference type="Proteomes" id="UP001209854">
    <property type="component" value="Unassembled WGS sequence"/>
</dbReference>
<feature type="region of interest" description="Disordered" evidence="10">
    <location>
        <begin position="77"/>
        <end position="107"/>
    </location>
</feature>
<dbReference type="SUPFAM" id="SSF47005">
    <property type="entry name" value="Peripheral subunit-binding domain of 2-oxo acid dehydrogenase complex"/>
    <property type="match status" value="1"/>
</dbReference>
<feature type="compositionally biased region" description="Basic and acidic residues" evidence="10">
    <location>
        <begin position="93"/>
        <end position="107"/>
    </location>
</feature>
<dbReference type="Gene3D" id="4.10.320.10">
    <property type="entry name" value="E3-binding domain"/>
    <property type="match status" value="1"/>
</dbReference>
<protein>
    <recommendedName>
        <fullName evidence="9">Acetyltransferase component of pyruvate dehydrogenase complex</fullName>
        <ecNumber evidence="9">2.3.1.12</ecNumber>
    </recommendedName>
</protein>
<gene>
    <name evidence="13" type="primary">aceF</name>
    <name evidence="13" type="ORF">NX722_20820</name>
</gene>
<feature type="domain" description="Lipoyl-binding" evidence="11">
    <location>
        <begin position="3"/>
        <end position="76"/>
    </location>
</feature>
<feature type="domain" description="Lipoyl-binding" evidence="11">
    <location>
        <begin position="127"/>
        <end position="200"/>
    </location>
</feature>
<dbReference type="Pfam" id="PF00364">
    <property type="entry name" value="Biotin_lipoyl"/>
    <property type="match status" value="2"/>
</dbReference>
<accession>A0ABT3N068</accession>
<evidence type="ECO:0000256" key="5">
    <source>
        <dbReference type="ARBA" id="ARBA00022823"/>
    </source>
</evidence>
<comment type="similarity">
    <text evidence="1 9">Belongs to the 2-oxoacid dehydrogenase family.</text>
</comment>
<dbReference type="InterPro" id="IPR006256">
    <property type="entry name" value="AcTrfase_Pyrv_DH_cplx"/>
</dbReference>
<evidence type="ECO:0000256" key="4">
    <source>
        <dbReference type="ARBA" id="ARBA00022737"/>
    </source>
</evidence>
<evidence type="ECO:0000256" key="6">
    <source>
        <dbReference type="ARBA" id="ARBA00023315"/>
    </source>
</evidence>
<dbReference type="Gene3D" id="2.40.50.100">
    <property type="match status" value="2"/>
</dbReference>
<dbReference type="PANTHER" id="PTHR43178:SF2">
    <property type="entry name" value="DIHYDROLIPOYLLYSINE-RESIDUE ACETYLTRANSFERASE COMPONENT OF PYRUVATE DEHYDROGENASE COMPLEX"/>
    <property type="match status" value="1"/>
</dbReference>
<feature type="region of interest" description="Disordered" evidence="10">
    <location>
        <begin position="206"/>
        <end position="241"/>
    </location>
</feature>
<dbReference type="InterPro" id="IPR004167">
    <property type="entry name" value="PSBD"/>
</dbReference>
<dbReference type="InterPro" id="IPR011053">
    <property type="entry name" value="Single_hybrid_motif"/>
</dbReference>
<dbReference type="GO" id="GO:0004742">
    <property type="term" value="F:dihydrolipoyllysine-residue acetyltransferase activity"/>
    <property type="evidence" value="ECO:0007669"/>
    <property type="project" value="UniProtKB-EC"/>
</dbReference>
<dbReference type="EC" id="2.3.1.12" evidence="9"/>
<dbReference type="NCBIfam" id="TIGR01348">
    <property type="entry name" value="PDHac_trf_long"/>
    <property type="match status" value="1"/>
</dbReference>
<keyword evidence="4" id="KW-0677">Repeat</keyword>
<comment type="subunit">
    <text evidence="2 9">Forms a 24-polypeptide structural core with octahedral symmetry.</text>
</comment>
<dbReference type="Pfam" id="PF02817">
    <property type="entry name" value="E3_binding"/>
    <property type="match status" value="1"/>
</dbReference>
<dbReference type="InterPro" id="IPR001078">
    <property type="entry name" value="2-oxoacid_DH_actylTfrase"/>
</dbReference>
<evidence type="ECO:0000259" key="11">
    <source>
        <dbReference type="PROSITE" id="PS50968"/>
    </source>
</evidence>
<dbReference type="InterPro" id="IPR050743">
    <property type="entry name" value="2-oxoacid_DH_E2_comp"/>
</dbReference>
<evidence type="ECO:0000313" key="14">
    <source>
        <dbReference type="Proteomes" id="UP001209854"/>
    </source>
</evidence>
<dbReference type="InterPro" id="IPR023213">
    <property type="entry name" value="CAT-like_dom_sf"/>
</dbReference>
<evidence type="ECO:0000259" key="12">
    <source>
        <dbReference type="PROSITE" id="PS51826"/>
    </source>
</evidence>
<dbReference type="PROSITE" id="PS51826">
    <property type="entry name" value="PSBD"/>
    <property type="match status" value="1"/>
</dbReference>
<evidence type="ECO:0000313" key="13">
    <source>
        <dbReference type="EMBL" id="MCW7555020.1"/>
    </source>
</evidence>
<evidence type="ECO:0000256" key="9">
    <source>
        <dbReference type="RuleBase" id="RU361137"/>
    </source>
</evidence>
<keyword evidence="5 9" id="KW-0450">Lipoyl</keyword>
<evidence type="ECO:0000256" key="3">
    <source>
        <dbReference type="ARBA" id="ARBA00022679"/>
    </source>
</evidence>
<feature type="domain" description="Peripheral subunit-binding (PSBD)" evidence="12">
    <location>
        <begin position="262"/>
        <end position="299"/>
    </location>
</feature>
<proteinExistence type="inferred from homology"/>
<dbReference type="SUPFAM" id="SSF52777">
    <property type="entry name" value="CoA-dependent acyltransferases"/>
    <property type="match status" value="1"/>
</dbReference>
<evidence type="ECO:0000256" key="8">
    <source>
        <dbReference type="ARBA" id="ARBA00048370"/>
    </source>
</evidence>
<dbReference type="Pfam" id="PF00198">
    <property type="entry name" value="2-oxoacid_dh"/>
    <property type="match status" value="1"/>
</dbReference>
<sequence>MSDEIIKVPDIGSGSAEVIEVCVATGDSVAAEDSLIVLESDKATMEVPAPKDGQVVELLLKVGDTVSEGDDLLKLATSGAEPETDNAPVPEAVPEKASPEPEKIKPAPDVESVVASVAASSVEASSVEDVLVPDLGTENVPVIEICVAVGDSIAEDDSLVVLESDKATMEVPSPVSGVVKDILIKEGDVMNQGDLILKVEVAGGGSAETPVTGSAETDKPAEPAPEAPRSAPVATAPAEAPTQDLAELKQGKELEQGNKHFHAGPAVRKLAREFGVDLEFVKGTGPRTRILKEDVQAYVKTKLKEARQPQGVSGGMGIPPVPAQDYAKWGDIEEVALNRLRKVAAQNFQRSWLNVPHVTQFDKADITDLEAFRKDQKAMAEARGTKLTPLPFFLKACAYVLKEMPQFCSSLSADSESVIYKKYINIGVAVDTPDGLLVPVIKDVDKKSIWELSAECIELAGKARDKKLKPDEMQGGCFTISSLGSIGGTAFTPIVNAPEVAILGISKAAMKPVWNGSDFEPKLMCPLSLSYDHRVVNGADAARFTTMLGQLLADIRMLLL</sequence>
<dbReference type="PROSITE" id="PS50968">
    <property type="entry name" value="BIOTINYL_LIPOYL"/>
    <property type="match status" value="2"/>
</dbReference>
<evidence type="ECO:0000256" key="10">
    <source>
        <dbReference type="SAM" id="MobiDB-lite"/>
    </source>
</evidence>
<dbReference type="PROSITE" id="PS00189">
    <property type="entry name" value="LIPOYL"/>
    <property type="match status" value="2"/>
</dbReference>
<dbReference type="PANTHER" id="PTHR43178">
    <property type="entry name" value="DIHYDROLIPOAMIDE ACETYLTRANSFERASE COMPONENT OF PYRUVATE DEHYDROGENASE COMPLEX"/>
    <property type="match status" value="1"/>
</dbReference>
<evidence type="ECO:0000256" key="1">
    <source>
        <dbReference type="ARBA" id="ARBA00007317"/>
    </source>
</evidence>
<evidence type="ECO:0000256" key="7">
    <source>
        <dbReference type="ARBA" id="ARBA00025211"/>
    </source>
</evidence>